<dbReference type="PANTHER" id="PTHR33445">
    <property type="entry name" value="ATP SYNTHASE SUBUNIT B', CHLOROPLASTIC"/>
    <property type="match status" value="1"/>
</dbReference>
<sequence>MRVSSESTVVFGTLGPVFSGGGIVAAIGTSSSLGDTCSSIGGSLELGEEQVEDFCDFPTRFQNDSKLMLEEQANAVMRGARAEISAALNKMKKETRVEVEAKWAEGRKKIEVELQEALASLEKQKVEVELPPPPANSIELGVFLK</sequence>
<protein>
    <submittedName>
        <fullName evidence="1">Uncharacterized protein</fullName>
    </submittedName>
</protein>
<dbReference type="InterPro" id="IPR050059">
    <property type="entry name" value="ATP_synthase_B_chain"/>
</dbReference>
<accession>A0A803NDI4</accession>
<keyword evidence="2" id="KW-1185">Reference proteome</keyword>
<dbReference type="GO" id="GO:0046961">
    <property type="term" value="F:proton-transporting ATPase activity, rotational mechanism"/>
    <property type="evidence" value="ECO:0007669"/>
    <property type="project" value="TreeGrafter"/>
</dbReference>
<organism evidence="1 2">
    <name type="scientific">Chenopodium quinoa</name>
    <name type="common">Quinoa</name>
    <dbReference type="NCBI Taxonomy" id="63459"/>
    <lineage>
        <taxon>Eukaryota</taxon>
        <taxon>Viridiplantae</taxon>
        <taxon>Streptophyta</taxon>
        <taxon>Embryophyta</taxon>
        <taxon>Tracheophyta</taxon>
        <taxon>Spermatophyta</taxon>
        <taxon>Magnoliopsida</taxon>
        <taxon>eudicotyledons</taxon>
        <taxon>Gunneridae</taxon>
        <taxon>Pentapetalae</taxon>
        <taxon>Caryophyllales</taxon>
        <taxon>Chenopodiaceae</taxon>
        <taxon>Chenopodioideae</taxon>
        <taxon>Atripliceae</taxon>
        <taxon>Chenopodium</taxon>
    </lineage>
</organism>
<reference evidence="1" key="1">
    <citation type="journal article" date="2017" name="Nature">
        <title>The genome of Chenopodium quinoa.</title>
        <authorList>
            <person name="Jarvis D.E."/>
            <person name="Ho Y.S."/>
            <person name="Lightfoot D.J."/>
            <person name="Schmoeckel S.M."/>
            <person name="Li B."/>
            <person name="Borm T.J.A."/>
            <person name="Ohyanagi H."/>
            <person name="Mineta K."/>
            <person name="Michell C.T."/>
            <person name="Saber N."/>
            <person name="Kharbatia N.M."/>
            <person name="Rupper R.R."/>
            <person name="Sharp A.R."/>
            <person name="Dally N."/>
            <person name="Boughton B.A."/>
            <person name="Woo Y.H."/>
            <person name="Gao G."/>
            <person name="Schijlen E.G.W.M."/>
            <person name="Guo X."/>
            <person name="Momin A.A."/>
            <person name="Negrao S."/>
            <person name="Al-Babili S."/>
            <person name="Gehring C."/>
            <person name="Roessner U."/>
            <person name="Jung C."/>
            <person name="Murphy K."/>
            <person name="Arold S.T."/>
            <person name="Gojobori T."/>
            <person name="van der Linden C.G."/>
            <person name="van Loo E.N."/>
            <person name="Jellen E.N."/>
            <person name="Maughan P.J."/>
            <person name="Tester M."/>
        </authorList>
    </citation>
    <scope>NUCLEOTIDE SEQUENCE [LARGE SCALE GENOMIC DNA]</scope>
    <source>
        <strain evidence="1">cv. PI 614886</strain>
    </source>
</reference>
<evidence type="ECO:0000313" key="1">
    <source>
        <dbReference type="EnsemblPlants" id="AUR62044181-RA:cds"/>
    </source>
</evidence>
<reference evidence="1" key="2">
    <citation type="submission" date="2021-03" db="UniProtKB">
        <authorList>
            <consortium name="EnsemblPlants"/>
        </authorList>
    </citation>
    <scope>IDENTIFICATION</scope>
</reference>
<dbReference type="Proteomes" id="UP000596660">
    <property type="component" value="Unplaced"/>
</dbReference>
<proteinExistence type="predicted"/>
<name>A0A803NDI4_CHEQI</name>
<dbReference type="PANTHER" id="PTHR33445:SF2">
    <property type="entry name" value="ATP SYNTHASE SUBUNIT B', CHLOROPLASTIC"/>
    <property type="match status" value="1"/>
</dbReference>
<dbReference type="AlphaFoldDB" id="A0A803NDI4"/>
<dbReference type="EnsemblPlants" id="AUR62044181-RA">
    <property type="protein sequence ID" value="AUR62044181-RA:cds"/>
    <property type="gene ID" value="AUR62044181"/>
</dbReference>
<dbReference type="Gramene" id="AUR62044181-RA">
    <property type="protein sequence ID" value="AUR62044181-RA:cds"/>
    <property type="gene ID" value="AUR62044181"/>
</dbReference>
<evidence type="ECO:0000313" key="2">
    <source>
        <dbReference type="Proteomes" id="UP000596660"/>
    </source>
</evidence>